<feature type="domain" description="RNase H type-1" evidence="3">
    <location>
        <begin position="888"/>
        <end position="1020"/>
    </location>
</feature>
<dbReference type="SUPFAM" id="SSF56219">
    <property type="entry name" value="DNase I-like"/>
    <property type="match status" value="1"/>
</dbReference>
<dbReference type="InterPro" id="IPR027351">
    <property type="entry name" value="(+)RNA_virus_helicase_core_dom"/>
</dbReference>
<dbReference type="Pfam" id="PF01443">
    <property type="entry name" value="Viral_helicase1"/>
    <property type="match status" value="1"/>
</dbReference>
<gene>
    <name evidence="6" type="primary">LOC118281162</name>
</gene>
<evidence type="ECO:0000313" key="6">
    <source>
        <dbReference type="RefSeq" id="XP_035457545.2"/>
    </source>
</evidence>
<dbReference type="PROSITE" id="PS51657">
    <property type="entry name" value="PSRV_HELICASE"/>
    <property type="match status" value="1"/>
</dbReference>
<dbReference type="GeneID" id="118281162"/>
<dbReference type="PROSITE" id="PS50879">
    <property type="entry name" value="RNASE_H_1"/>
    <property type="match status" value="1"/>
</dbReference>
<dbReference type="InterPro" id="IPR002156">
    <property type="entry name" value="RNaseH_domain"/>
</dbReference>
<dbReference type="InterPro" id="IPR043502">
    <property type="entry name" value="DNA/RNA_pol_sf"/>
</dbReference>
<dbReference type="RefSeq" id="XP_035457545.2">
    <property type="nucleotide sequence ID" value="XM_035601652.2"/>
</dbReference>
<dbReference type="CDD" id="cd01650">
    <property type="entry name" value="RT_nLTR_like"/>
    <property type="match status" value="1"/>
</dbReference>
<dbReference type="InterPro" id="IPR036397">
    <property type="entry name" value="RNaseH_sf"/>
</dbReference>
<feature type="region of interest" description="Disordered" evidence="1">
    <location>
        <begin position="1528"/>
        <end position="1547"/>
    </location>
</feature>
<evidence type="ECO:0000313" key="5">
    <source>
        <dbReference type="Proteomes" id="UP000829999"/>
    </source>
</evidence>
<feature type="compositionally biased region" description="Low complexity" evidence="1">
    <location>
        <begin position="1453"/>
        <end position="1465"/>
    </location>
</feature>
<dbReference type="Gene3D" id="3.40.50.300">
    <property type="entry name" value="P-loop containing nucleotide triphosphate hydrolases"/>
    <property type="match status" value="2"/>
</dbReference>
<dbReference type="GO" id="GO:0071897">
    <property type="term" value="P:DNA biosynthetic process"/>
    <property type="evidence" value="ECO:0007669"/>
    <property type="project" value="UniProtKB-ARBA"/>
</dbReference>
<accession>A0A9R0DK90</accession>
<dbReference type="SUPFAM" id="SSF52540">
    <property type="entry name" value="P-loop containing nucleoside triphosphate hydrolases"/>
    <property type="match status" value="1"/>
</dbReference>
<protein>
    <submittedName>
        <fullName evidence="6">Uncharacterized protein LOC118281162</fullName>
    </submittedName>
</protein>
<evidence type="ECO:0000259" key="4">
    <source>
        <dbReference type="PROSITE" id="PS51657"/>
    </source>
</evidence>
<dbReference type="SUPFAM" id="SSF53098">
    <property type="entry name" value="Ribonuclease H-like"/>
    <property type="match status" value="1"/>
</dbReference>
<feature type="domain" description="Reverse transcriptase" evidence="2">
    <location>
        <begin position="453"/>
        <end position="722"/>
    </location>
</feature>
<keyword evidence="5" id="KW-1185">Reference proteome</keyword>
<dbReference type="Pfam" id="PF00078">
    <property type="entry name" value="RVT_1"/>
    <property type="match status" value="1"/>
</dbReference>
<dbReference type="PANTHER" id="PTHR19446">
    <property type="entry name" value="REVERSE TRANSCRIPTASES"/>
    <property type="match status" value="1"/>
</dbReference>
<dbReference type="Pfam" id="PF00075">
    <property type="entry name" value="RNase_H"/>
    <property type="match status" value="1"/>
</dbReference>
<feature type="domain" description="(+)RNA virus helicase C-terminal" evidence="4">
    <location>
        <begin position="1671"/>
        <end position="1990"/>
    </location>
</feature>
<dbReference type="GO" id="GO:0004523">
    <property type="term" value="F:RNA-DNA hybrid ribonuclease activity"/>
    <property type="evidence" value="ECO:0007669"/>
    <property type="project" value="InterPro"/>
</dbReference>
<name>A0A9R0DK90_SPOFR</name>
<dbReference type="InterPro" id="IPR036691">
    <property type="entry name" value="Endo/exonu/phosph_ase_sf"/>
</dbReference>
<dbReference type="SUPFAM" id="SSF56672">
    <property type="entry name" value="DNA/RNA polymerases"/>
    <property type="match status" value="1"/>
</dbReference>
<dbReference type="Pfam" id="PF14529">
    <property type="entry name" value="Exo_endo_phos_2"/>
    <property type="match status" value="1"/>
</dbReference>
<feature type="region of interest" description="Disordered" evidence="1">
    <location>
        <begin position="1453"/>
        <end position="1490"/>
    </location>
</feature>
<sequence>MKQKPGTQVIQCTLNRQKPVKAAIVIFGNNLEVIHDPQLVSENVVAVLLKAGPYNFGVLSVYYEGDQDLDPYLDDTQHKMHLLKTNNILIGGDVNAWSQWWGSVSENHRGALYNAFLNDRDLHILNMGQTPTFEVYRGDRWCTSVVDVTACSLSMLDRVEEWRVERSLTTSDHNAITFSVRLEKALEPLRPITTRIYNTKKAKWSNFTSHFKASLAESAITPASISGVTNPMDLETIITKYTNNIHRSCEEAIPKLGSSKRDTRPPWWTPSLHRLQKDALRKKRRIRNAAPARRQFVIQEYVAAKNEYTTAAEEAATASWKEFCSKQDRESMWDSIYRVIRKTAKRQNDALLRNTKGETLSPVESAELLAKTFYPDDSTDAEQPYHKAVRRLAEEINPQGLSADDPPFSIAELEMVLQNQNPKKAPGPDGLTADICTAAIDCDREVFLAIANRCLSLPHFPKQWKTAHVCILRKPGKDDYTNPKSYRPIGLLSVLGKIVEKLLVGRLQWHFLPKLNKNQYGFMPQRGTEDALYDLMAHIRAEIKAKKIVLLISLDIEGAFDNAWWPALKKQMVVKGCPKNLYNLVNSYLKDRNIAINYARATSEKGTTKGCVQGSIAGPTFWNLILDSLLQKVSSRGIHCQAFADDVVLVISDHTTGPLQQAANETLDIVSEWGAQNKLRFAAHKTNAMVLTKKLKYDLPELYMSGTRLNLVQEVKLLGLIIDHKLTFNAHVSATCKKAADIYKQLACAARVTWGLNRDIIRTIYVSVVEPIVMYAASAWAPAAEKLMSRNQFDSLQRGFAQKICKAYRTVSLTSALILSGQLPLDLRVIEAATLFKIKKGHSQEFIPPGRELERNVHPSKNPHPAILISTDYARVEDWTPETLETHKISGPQIYTDGSKIEGKVGAALTWWENGKESSFRTFGLEPHNTVFQSEMYALFRAVRLVRESNAASVSILSDSRSSLDLLRSPVATHNLALEIKKSVREIRQEGREVRFFWLRAHVGTEGNERADELAKEAALTKETADYTKVPISYVRGKIRERTIQKWQARYETSSTGSVTKVFFPDVREAKRILGDTVLTPTHVQVLTGHGGFSAYLHRFHLKDSPSCVCDSACEESVWHLLFECPRFSPERMELEIKIGIQLDQSTLHTIMGKLTTRKPFLAFASRVAVIAAEANKTDASFRGRNRLPPSNTPLTTTQQPATASVNATHNAATATVVPQTTTTQQTETSTTSTTGNLQTTATTHTTTQQSAASAAAAAVVEPSPQQNPNSMSIAHLLACGGDGVPGIRLRGVALFMNREGERLGISYCIGTSRPRARITISPGLAALINGSTTKSTIKGSKYAALPQVEVATHRCRLMRHKGKTIALFEWGVETPFAQASSLLRQIGEAGGDPAFTARTISVDAMAVGGERGEVADRFGCLKASEHHEVVVYEDRGETLSFLKAPRRLTACAASPSTPATQSGSERAQQKAAADKAEQNKTRCPEDRVQSRSRLKVFGTFLNTLLPTATRNSNKQETAVERFFSRIAKPPTQPKPTPTRADKGQVSPPILALNSGVTDHVKSAFLEYVAVVRATREVNLATCKKIMQTFRRETEGLLRVLLEEAGAAVYDNSRSIVIKGEMEGSYMAAFSESCGFVYLDTAETDRLGKIKFSAPEDDPMVVTAKCTKVMLEDRILAMAQTILENQDIQASSGSWVVPNIRWVNGVPGCGKTTWVVKNFDGERDVVATTTTEAAKDLREKLARRLGDKINTKVRTMASILANGFKNQEKCYRLTVDEALMNHFGSIVMAAKLSGASELVLIGDINQLPFLDRENLFQLRYTRPDLVAGITQELLCTHRNPMDVAYTLSDIYSGIYASKSSLSQVHSLSVRGYTGAQIQATAKNTLFLVHTQEEKTSLVNKGYGSGEGSRLMTIHEAQGLTCDSVIIINTKSRRLQVHNSVSHAVVAVSRHTNSCVYYSDDAEDAIGRFAKKAMDAPTKTVVDYNLKTAMQHRDASVIEPLLKLAESLAKRQTT</sequence>
<dbReference type="InterPro" id="IPR000477">
    <property type="entry name" value="RT_dom"/>
</dbReference>
<organism evidence="5 6">
    <name type="scientific">Spodoptera frugiperda</name>
    <name type="common">Fall armyworm</name>
    <dbReference type="NCBI Taxonomy" id="7108"/>
    <lineage>
        <taxon>Eukaryota</taxon>
        <taxon>Metazoa</taxon>
        <taxon>Ecdysozoa</taxon>
        <taxon>Arthropoda</taxon>
        <taxon>Hexapoda</taxon>
        <taxon>Insecta</taxon>
        <taxon>Pterygota</taxon>
        <taxon>Neoptera</taxon>
        <taxon>Endopterygota</taxon>
        <taxon>Lepidoptera</taxon>
        <taxon>Glossata</taxon>
        <taxon>Ditrysia</taxon>
        <taxon>Noctuoidea</taxon>
        <taxon>Noctuidae</taxon>
        <taxon>Amphipyrinae</taxon>
        <taxon>Spodoptera</taxon>
    </lineage>
</organism>
<dbReference type="PROSITE" id="PS50878">
    <property type="entry name" value="RT_POL"/>
    <property type="match status" value="1"/>
</dbReference>
<dbReference type="InterPro" id="IPR027417">
    <property type="entry name" value="P-loop_NTPase"/>
</dbReference>
<dbReference type="Proteomes" id="UP000829999">
    <property type="component" value="Chromosome 19"/>
</dbReference>
<evidence type="ECO:0000259" key="2">
    <source>
        <dbReference type="PROSITE" id="PS50878"/>
    </source>
</evidence>
<dbReference type="InterPro" id="IPR005135">
    <property type="entry name" value="Endo/exonuclease/phosphatase"/>
</dbReference>
<dbReference type="Gene3D" id="3.30.420.10">
    <property type="entry name" value="Ribonuclease H-like superfamily/Ribonuclease H"/>
    <property type="match status" value="1"/>
</dbReference>
<dbReference type="GO" id="GO:0042575">
    <property type="term" value="C:DNA polymerase complex"/>
    <property type="evidence" value="ECO:0007669"/>
    <property type="project" value="UniProtKB-ARBA"/>
</dbReference>
<dbReference type="GO" id="GO:0005524">
    <property type="term" value="F:ATP binding"/>
    <property type="evidence" value="ECO:0007669"/>
    <property type="project" value="InterPro"/>
</dbReference>
<feature type="region of interest" description="Disordered" evidence="1">
    <location>
        <begin position="1218"/>
        <end position="1245"/>
    </location>
</feature>
<feature type="compositionally biased region" description="Basic and acidic residues" evidence="1">
    <location>
        <begin position="1473"/>
        <end position="1490"/>
    </location>
</feature>
<feature type="region of interest" description="Disordered" evidence="1">
    <location>
        <begin position="1181"/>
        <end position="1201"/>
    </location>
</feature>
<dbReference type="GO" id="GO:0003676">
    <property type="term" value="F:nucleic acid binding"/>
    <property type="evidence" value="ECO:0007669"/>
    <property type="project" value="InterPro"/>
</dbReference>
<evidence type="ECO:0000259" key="3">
    <source>
        <dbReference type="PROSITE" id="PS50879"/>
    </source>
</evidence>
<dbReference type="Gene3D" id="3.60.10.10">
    <property type="entry name" value="Endonuclease/exonuclease/phosphatase"/>
    <property type="match status" value="1"/>
</dbReference>
<evidence type="ECO:0000256" key="1">
    <source>
        <dbReference type="SAM" id="MobiDB-lite"/>
    </source>
</evidence>
<reference evidence="6" key="1">
    <citation type="submission" date="2025-08" db="UniProtKB">
        <authorList>
            <consortium name="RefSeq"/>
        </authorList>
    </citation>
    <scope>IDENTIFICATION</scope>
    <source>
        <tissue evidence="6">Whole larval tissue</tissue>
    </source>
</reference>
<dbReference type="OrthoDB" id="411871at2759"/>
<dbReference type="InterPro" id="IPR012337">
    <property type="entry name" value="RNaseH-like_sf"/>
</dbReference>
<dbReference type="CDD" id="cd09276">
    <property type="entry name" value="Rnase_HI_RT_non_LTR"/>
    <property type="match status" value="1"/>
</dbReference>
<proteinExistence type="predicted"/>